<accession>A0ABQ0QV35</accession>
<proteinExistence type="predicted"/>
<dbReference type="EMBL" id="BHEO01000002">
    <property type="protein sequence ID" value="GBU04255.1"/>
    <property type="molecule type" value="Genomic_DNA"/>
</dbReference>
<dbReference type="RefSeq" id="WP_165851563.1">
    <property type="nucleotide sequence ID" value="NZ_BHEO01000002.1"/>
</dbReference>
<keyword evidence="2" id="KW-1185">Reference proteome</keyword>
<reference evidence="1 2" key="1">
    <citation type="journal article" date="2018" name="Int. J. Syst. Evol. Microbiol.">
        <title>Draft Genome Sequence of Faecalimonas umbilicata JCM 30896T, an Acetate-Producing Bacterium Isolated from Human Feces.</title>
        <authorList>
            <person name="Sakamoto M."/>
            <person name="Ikeyama N."/>
            <person name="Yuki M."/>
            <person name="Ohkuma M."/>
        </authorList>
    </citation>
    <scope>NUCLEOTIDE SEQUENCE [LARGE SCALE GENOMIC DNA]</scope>
    <source>
        <strain evidence="1 2">EGH7</strain>
    </source>
</reference>
<organism evidence="1 2">
    <name type="scientific">Faecalimonas umbilicata</name>
    <dbReference type="NCBI Taxonomy" id="1912855"/>
    <lineage>
        <taxon>Bacteria</taxon>
        <taxon>Bacillati</taxon>
        <taxon>Bacillota</taxon>
        <taxon>Clostridia</taxon>
        <taxon>Lachnospirales</taxon>
        <taxon>Lachnospiraceae</taxon>
        <taxon>Faecalimonas</taxon>
    </lineage>
</organism>
<sequence length="48" mass="5414">MRGNDPYLYGEKVKAYLRRGARPLPGFTEYPNPQVGYGALCLRDSLPL</sequence>
<evidence type="ECO:0000313" key="2">
    <source>
        <dbReference type="Proteomes" id="UP000702954"/>
    </source>
</evidence>
<evidence type="ECO:0000313" key="1">
    <source>
        <dbReference type="EMBL" id="GBU04255.1"/>
    </source>
</evidence>
<dbReference type="Proteomes" id="UP000702954">
    <property type="component" value="Unassembled WGS sequence"/>
</dbReference>
<protein>
    <submittedName>
        <fullName evidence="1">Uncharacterized protein</fullName>
    </submittedName>
</protein>
<comment type="caution">
    <text evidence="1">The sequence shown here is derived from an EMBL/GenBank/DDBJ whole genome shotgun (WGS) entry which is preliminary data.</text>
</comment>
<gene>
    <name evidence="1" type="ORF">FAEUMB_07960</name>
</gene>
<name>A0ABQ0QV35_9FIRM</name>